<keyword evidence="6" id="KW-0175">Coiled coil</keyword>
<keyword evidence="9" id="KW-1185">Reference proteome</keyword>
<dbReference type="GO" id="GO:0051087">
    <property type="term" value="F:protein-folding chaperone binding"/>
    <property type="evidence" value="ECO:0007669"/>
    <property type="project" value="InterPro"/>
</dbReference>
<dbReference type="InterPro" id="IPR000740">
    <property type="entry name" value="GrpE"/>
</dbReference>
<dbReference type="InterPro" id="IPR009012">
    <property type="entry name" value="GrpE_head"/>
</dbReference>
<dbReference type="Gene3D" id="3.90.20.20">
    <property type="match status" value="1"/>
</dbReference>
<feature type="compositionally biased region" description="Basic and acidic residues" evidence="7">
    <location>
        <begin position="32"/>
        <end position="46"/>
    </location>
</feature>
<dbReference type="SUPFAM" id="SSF51064">
    <property type="entry name" value="Head domain of nucleotide exchange factor GrpE"/>
    <property type="match status" value="1"/>
</dbReference>
<dbReference type="PANTHER" id="PTHR21237">
    <property type="entry name" value="GRPE PROTEIN"/>
    <property type="match status" value="1"/>
</dbReference>
<comment type="similarity">
    <text evidence="1 3 5">Belongs to the GrpE family.</text>
</comment>
<feature type="coiled-coil region" evidence="6">
    <location>
        <begin position="49"/>
        <end position="76"/>
    </location>
</feature>
<evidence type="ECO:0000313" key="8">
    <source>
        <dbReference type="EMBL" id="ATZ18808.1"/>
    </source>
</evidence>
<dbReference type="CDD" id="cd00446">
    <property type="entry name" value="GrpE"/>
    <property type="match status" value="1"/>
</dbReference>
<comment type="function">
    <text evidence="3 4">Participates actively in the response to hyperosmotic and heat shock by preventing the aggregation of stress-denatured proteins, in association with DnaK and GrpE. It is the nucleotide exchange factor for DnaK and may function as a thermosensor. Unfolded proteins bind initially to DnaJ; upon interaction with the DnaJ-bound protein, DnaK hydrolyzes its bound ATP, resulting in the formation of a stable complex. GrpE releases ADP from DnaK; ATP binding to DnaK triggers the release of the substrate protein, thus completing the reaction cycle. Several rounds of ATP-dependent interactions between DnaJ, DnaK and GrpE are required for fully efficient folding.</text>
</comment>
<evidence type="ECO:0000256" key="5">
    <source>
        <dbReference type="RuleBase" id="RU004478"/>
    </source>
</evidence>
<dbReference type="EMBL" id="CP024965">
    <property type="protein sequence ID" value="ATZ18808.1"/>
    <property type="molecule type" value="Genomic_DNA"/>
</dbReference>
<dbReference type="GO" id="GO:0005737">
    <property type="term" value="C:cytoplasm"/>
    <property type="evidence" value="ECO:0007669"/>
    <property type="project" value="UniProtKB-SubCell"/>
</dbReference>
<organism evidence="8 9">
    <name type="scientific">Williamsoniiplasma somnilux</name>
    <dbReference type="NCBI Taxonomy" id="215578"/>
    <lineage>
        <taxon>Bacteria</taxon>
        <taxon>Bacillati</taxon>
        <taxon>Mycoplasmatota</taxon>
        <taxon>Mollicutes</taxon>
        <taxon>Entomoplasmatales</taxon>
        <taxon>Williamsoniiplasma</taxon>
    </lineage>
</organism>
<dbReference type="SUPFAM" id="SSF58014">
    <property type="entry name" value="Coiled-coil domain of nucleotide exchange factor GrpE"/>
    <property type="match status" value="1"/>
</dbReference>
<dbReference type="Gene3D" id="2.30.22.10">
    <property type="entry name" value="Head domain of nucleotide exchange factor GrpE"/>
    <property type="match status" value="1"/>
</dbReference>
<accession>A0A2K8P027</accession>
<dbReference type="GO" id="GO:0051082">
    <property type="term" value="F:unfolded protein binding"/>
    <property type="evidence" value="ECO:0007669"/>
    <property type="project" value="TreeGrafter"/>
</dbReference>
<dbReference type="PANTHER" id="PTHR21237:SF23">
    <property type="entry name" value="GRPE PROTEIN HOMOLOG, MITOCHONDRIAL"/>
    <property type="match status" value="1"/>
</dbReference>
<keyword evidence="3" id="KW-0963">Cytoplasm</keyword>
<dbReference type="RefSeq" id="WP_024863331.1">
    <property type="nucleotide sequence ID" value="NZ_CP024965.1"/>
</dbReference>
<evidence type="ECO:0000256" key="1">
    <source>
        <dbReference type="ARBA" id="ARBA00009054"/>
    </source>
</evidence>
<dbReference type="InterPro" id="IPR013805">
    <property type="entry name" value="GrpE_CC"/>
</dbReference>
<dbReference type="Pfam" id="PF01025">
    <property type="entry name" value="GrpE"/>
    <property type="match status" value="1"/>
</dbReference>
<evidence type="ECO:0000313" key="9">
    <source>
        <dbReference type="Proteomes" id="UP000232230"/>
    </source>
</evidence>
<keyword evidence="3 4" id="KW-0346">Stress response</keyword>
<protein>
    <recommendedName>
        <fullName evidence="3 4">Protein GrpE</fullName>
    </recommendedName>
    <alternativeName>
        <fullName evidence="3">HSP-70 cofactor</fullName>
    </alternativeName>
</protein>
<proteinExistence type="inferred from homology"/>
<evidence type="ECO:0000256" key="3">
    <source>
        <dbReference type="HAMAP-Rule" id="MF_01151"/>
    </source>
</evidence>
<keyword evidence="2 3" id="KW-0143">Chaperone</keyword>
<dbReference type="AlphaFoldDB" id="A0A2K8P027"/>
<dbReference type="GO" id="GO:0042803">
    <property type="term" value="F:protein homodimerization activity"/>
    <property type="evidence" value="ECO:0007669"/>
    <property type="project" value="InterPro"/>
</dbReference>
<feature type="region of interest" description="Disordered" evidence="7">
    <location>
        <begin position="21"/>
        <end position="46"/>
    </location>
</feature>
<sequence>MSKENNQLIPKNILEILEGLKNPIETNNANNEPKENSKENQKHKETKPYEVLKKYLEELVLTKNKLEEQNLESIAKIQTMARRHKEEEISIRKYGGIKLAEEIIKPIDLFKKVLEMPTTSDEVKNYLMGFNMIVNQLEQVFSDNGITVISVKPGDKFDHTIHNANEAIESNDYKKDEVVQVISNGYKMHDRVIVHAIVKVAK</sequence>
<reference evidence="8 9" key="1">
    <citation type="submission" date="2017-11" db="EMBL/GenBank/DDBJ databases">
        <title>Genome sequence of Entomoplasma somnilux PYAN-1 (ATCC 49194).</title>
        <authorList>
            <person name="Lo W.-S."/>
            <person name="Gasparich G.E."/>
            <person name="Kuo C.-H."/>
        </authorList>
    </citation>
    <scope>NUCLEOTIDE SEQUENCE [LARGE SCALE GENOMIC DNA]</scope>
    <source>
        <strain evidence="8 9">PYAN-1</strain>
    </source>
</reference>
<evidence type="ECO:0000256" key="7">
    <source>
        <dbReference type="SAM" id="MobiDB-lite"/>
    </source>
</evidence>
<evidence type="ECO:0000256" key="4">
    <source>
        <dbReference type="RuleBase" id="RU000639"/>
    </source>
</evidence>
<dbReference type="Proteomes" id="UP000232230">
    <property type="component" value="Chromosome"/>
</dbReference>
<dbReference type="HAMAP" id="MF_01151">
    <property type="entry name" value="GrpE"/>
    <property type="match status" value="1"/>
</dbReference>
<gene>
    <name evidence="3 8" type="primary">grpE</name>
    <name evidence="8" type="ORF">ESOMN_v1c04260</name>
</gene>
<name>A0A2K8P027_9MOLU</name>
<dbReference type="KEGG" id="esx:ESOMN_v1c04260"/>
<comment type="subunit">
    <text evidence="3">Homodimer.</text>
</comment>
<dbReference type="PROSITE" id="PS01071">
    <property type="entry name" value="GRPE"/>
    <property type="match status" value="1"/>
</dbReference>
<dbReference type="PRINTS" id="PR00773">
    <property type="entry name" value="GRPEPROTEIN"/>
</dbReference>
<evidence type="ECO:0000256" key="2">
    <source>
        <dbReference type="ARBA" id="ARBA00023186"/>
    </source>
</evidence>
<dbReference type="GO" id="GO:0000774">
    <property type="term" value="F:adenyl-nucleotide exchange factor activity"/>
    <property type="evidence" value="ECO:0007669"/>
    <property type="project" value="InterPro"/>
</dbReference>
<dbReference type="GO" id="GO:0006457">
    <property type="term" value="P:protein folding"/>
    <property type="evidence" value="ECO:0007669"/>
    <property type="project" value="InterPro"/>
</dbReference>
<comment type="subcellular location">
    <subcellularLocation>
        <location evidence="3">Cytoplasm</location>
    </subcellularLocation>
</comment>
<evidence type="ECO:0000256" key="6">
    <source>
        <dbReference type="SAM" id="Coils"/>
    </source>
</evidence>